<dbReference type="AlphaFoldDB" id="A0A1G8BHS2"/>
<reference evidence="7" key="1">
    <citation type="submission" date="2016-10" db="EMBL/GenBank/DDBJ databases">
        <authorList>
            <person name="Varghese N."/>
            <person name="Submissions S."/>
        </authorList>
    </citation>
    <scope>NUCLEOTIDE SEQUENCE [LARGE SCALE GENOMIC DNA]</scope>
    <source>
        <strain evidence="7">CGMCC 4.3506</strain>
    </source>
</reference>
<evidence type="ECO:0000259" key="4">
    <source>
        <dbReference type="Pfam" id="PF00117"/>
    </source>
</evidence>
<evidence type="ECO:0000313" key="6">
    <source>
        <dbReference type="EMBL" id="SDH32767.1"/>
    </source>
</evidence>
<accession>A0A1G8BHS2</accession>
<evidence type="ECO:0000256" key="3">
    <source>
        <dbReference type="ARBA" id="ARBA00047683"/>
    </source>
</evidence>
<dbReference type="SUPFAM" id="SSF56322">
    <property type="entry name" value="ADC synthase"/>
    <property type="match status" value="1"/>
</dbReference>
<evidence type="ECO:0000259" key="5">
    <source>
        <dbReference type="Pfam" id="PF00425"/>
    </source>
</evidence>
<name>A0A1G8BHS2_9PSEU</name>
<dbReference type="PANTHER" id="PTHR11236:SF49">
    <property type="entry name" value="ANTHRANILATE SYNTHASE COMPONENT 1"/>
    <property type="match status" value="1"/>
</dbReference>
<dbReference type="OrthoDB" id="8594609at2"/>
<dbReference type="InterPro" id="IPR017926">
    <property type="entry name" value="GATASE"/>
</dbReference>
<evidence type="ECO:0000256" key="1">
    <source>
        <dbReference type="ARBA" id="ARBA00012266"/>
    </source>
</evidence>
<proteinExistence type="predicted"/>
<dbReference type="InterPro" id="IPR029062">
    <property type="entry name" value="Class_I_gatase-like"/>
</dbReference>
<dbReference type="Pfam" id="PF00425">
    <property type="entry name" value="Chorismate_bind"/>
    <property type="match status" value="1"/>
</dbReference>
<keyword evidence="7" id="KW-1185">Reference proteome</keyword>
<dbReference type="InterPro" id="IPR005801">
    <property type="entry name" value="ADC_synthase"/>
</dbReference>
<dbReference type="PRINTS" id="PR00096">
    <property type="entry name" value="GATASE"/>
</dbReference>
<dbReference type="Gene3D" id="3.60.120.10">
    <property type="entry name" value="Anthranilate synthase"/>
    <property type="match status" value="1"/>
</dbReference>
<dbReference type="PROSITE" id="PS51273">
    <property type="entry name" value="GATASE_TYPE_1"/>
    <property type="match status" value="1"/>
</dbReference>
<dbReference type="RefSeq" id="WP_090058449.1">
    <property type="nucleotide sequence ID" value="NZ_FNCC01000019.1"/>
</dbReference>
<protein>
    <recommendedName>
        <fullName evidence="1">anthranilate synthase</fullName>
        <ecNumber evidence="1">4.1.3.27</ecNumber>
    </recommendedName>
</protein>
<evidence type="ECO:0000313" key="7">
    <source>
        <dbReference type="Proteomes" id="UP000199623"/>
    </source>
</evidence>
<organism evidence="6 7">
    <name type="scientific">Lentzea fradiae</name>
    <dbReference type="NCBI Taxonomy" id="200378"/>
    <lineage>
        <taxon>Bacteria</taxon>
        <taxon>Bacillati</taxon>
        <taxon>Actinomycetota</taxon>
        <taxon>Actinomycetes</taxon>
        <taxon>Pseudonocardiales</taxon>
        <taxon>Pseudonocardiaceae</taxon>
        <taxon>Lentzea</taxon>
    </lineage>
</organism>
<evidence type="ECO:0000256" key="2">
    <source>
        <dbReference type="ARBA" id="ARBA00023239"/>
    </source>
</evidence>
<dbReference type="InterPro" id="IPR015890">
    <property type="entry name" value="Chorismate_C"/>
</dbReference>
<sequence length="639" mass="68956">MSRSATLPGLPESGPFALLHRPGDGVDVVEVLAGPVRRAARLDELDLDGPASGRGDGHTGLVVMPYRQIAERGFDCPDDGEPLLLMEVRSEHRVPVDDAVAALPARVPQVEGLAFDLDDDAYAETIERLVRSEIATGEGANFVLARSLHGRFRHFGREAALAVFRGLLTGESGTYWTFLVHTGDRYLVGSSPERHVRVHGDELAMNPISGTYRMPEGGADHDGLLRFLRDPKEVDELYMVVDEELKMMAALCDRDVVVSGPSLTWMSHVAHTGYHLTGRSGRPLAEVLRRTTFAPTVTGSPLENACRVVARYEPGGRGYYSGVVAMVGAERGRRSLDSAILIRMADIAADGAVRLTTGATIVRHSVPAAEAAETSAKAAAMLRVMTGGRTAPAAAPPSAALNEVLRSRNDGVSAFWRSADAQRVTDPLLRGVPVTVVDAEDDFSAMLAYQLRALGCAVRVVPWWRASAADADEGVLLLGPGPGTPTDLGDPRIAALHDLAADALERCRPLVAVCLGHQVVCDRLGLPPVRLPRPHQGRRRRVRVHDRERWLGFYNSFAARAGERAVRAGDRPVHVETDPDGWVLALRAPGLSTAQFHAESFLTEDSPAILRTMLRDALAHDAAAPVAPRTRGEHVHEHV</sequence>
<dbReference type="Gene3D" id="3.40.50.880">
    <property type="match status" value="1"/>
</dbReference>
<dbReference type="GO" id="GO:0004049">
    <property type="term" value="F:anthranilate synthase activity"/>
    <property type="evidence" value="ECO:0007669"/>
    <property type="project" value="UniProtKB-EC"/>
</dbReference>
<dbReference type="PRINTS" id="PR00097">
    <property type="entry name" value="ANTSNTHASEII"/>
</dbReference>
<dbReference type="EMBL" id="FNCC01000019">
    <property type="protein sequence ID" value="SDH32767.1"/>
    <property type="molecule type" value="Genomic_DNA"/>
</dbReference>
<keyword evidence="2" id="KW-0456">Lyase</keyword>
<dbReference type="GO" id="GO:0000162">
    <property type="term" value="P:L-tryptophan biosynthetic process"/>
    <property type="evidence" value="ECO:0007669"/>
    <property type="project" value="TreeGrafter"/>
</dbReference>
<dbReference type="EC" id="4.1.3.27" evidence="1"/>
<dbReference type="Pfam" id="PF00117">
    <property type="entry name" value="GATase"/>
    <property type="match status" value="1"/>
</dbReference>
<dbReference type="PANTHER" id="PTHR11236">
    <property type="entry name" value="AMINOBENZOATE/ANTHRANILATE SYNTHASE"/>
    <property type="match status" value="1"/>
</dbReference>
<feature type="domain" description="Chorismate-utilising enzyme C-terminal" evidence="5">
    <location>
        <begin position="119"/>
        <end position="377"/>
    </location>
</feature>
<dbReference type="SUPFAM" id="SSF52317">
    <property type="entry name" value="Class I glutamine amidotransferase-like"/>
    <property type="match status" value="1"/>
</dbReference>
<gene>
    <name evidence="6" type="ORF">SAMN05216553_11976</name>
</gene>
<dbReference type="STRING" id="200378.SAMN05216553_11976"/>
<feature type="domain" description="Glutamine amidotransferase" evidence="4">
    <location>
        <begin position="436"/>
        <end position="614"/>
    </location>
</feature>
<comment type="catalytic activity">
    <reaction evidence="3">
        <text>chorismate + L-glutamine = anthranilate + pyruvate + L-glutamate + H(+)</text>
        <dbReference type="Rhea" id="RHEA:21732"/>
        <dbReference type="ChEBI" id="CHEBI:15361"/>
        <dbReference type="ChEBI" id="CHEBI:15378"/>
        <dbReference type="ChEBI" id="CHEBI:16567"/>
        <dbReference type="ChEBI" id="CHEBI:29748"/>
        <dbReference type="ChEBI" id="CHEBI:29985"/>
        <dbReference type="ChEBI" id="CHEBI:58359"/>
        <dbReference type="EC" id="4.1.3.27"/>
    </reaction>
</comment>
<dbReference type="InterPro" id="IPR019999">
    <property type="entry name" value="Anth_synth_I-like"/>
</dbReference>
<dbReference type="Proteomes" id="UP000199623">
    <property type="component" value="Unassembled WGS sequence"/>
</dbReference>